<dbReference type="SUPFAM" id="SSF52172">
    <property type="entry name" value="CheY-like"/>
    <property type="match status" value="1"/>
</dbReference>
<dbReference type="OrthoDB" id="9790442at2"/>
<feature type="DNA-binding region" description="OmpR/PhoB-type" evidence="7">
    <location>
        <begin position="123"/>
        <end position="218"/>
    </location>
</feature>
<feature type="domain" description="Response regulatory" evidence="8">
    <location>
        <begin position="2"/>
        <end position="116"/>
    </location>
</feature>
<evidence type="ECO:0000259" key="8">
    <source>
        <dbReference type="PROSITE" id="PS50110"/>
    </source>
</evidence>
<evidence type="ECO:0000256" key="5">
    <source>
        <dbReference type="ARBA" id="ARBA00023163"/>
    </source>
</evidence>
<dbReference type="STRING" id="1630.SAMN05216514_10887"/>
<dbReference type="PANTHER" id="PTHR48111:SF22">
    <property type="entry name" value="REGULATOR OF RPOS"/>
    <property type="match status" value="1"/>
</dbReference>
<dbReference type="InterPro" id="IPR001867">
    <property type="entry name" value="OmpR/PhoB-type_DNA-bd"/>
</dbReference>
<dbReference type="SMART" id="SM00862">
    <property type="entry name" value="Trans_reg_C"/>
    <property type="match status" value="1"/>
</dbReference>
<gene>
    <name evidence="10" type="ORF">SAMN04487759_10873</name>
</gene>
<evidence type="ECO:0000256" key="4">
    <source>
        <dbReference type="ARBA" id="ARBA00023125"/>
    </source>
</evidence>
<sequence length="218" mass="25365">MKILVVEDEKYLNRNIKEHLLREGYLVDHVYDGAEALTYCELYDYDAIVLDLMMPHMDGMTFLKKIRHNKNNTPVLILSAKSDVNDRILALDEGADDYLGKPFSLKELSARLRVLIRRHHQKGNSALIEHFLFKLDMNAHQVIVNEETIALTSKEYAILEYLLLNQGVIISRERLMDHIWEYDYDGTSNIIDVYIRTLRKKIGKDAIETVRGVGYVIR</sequence>
<keyword evidence="5" id="KW-0804">Transcription</keyword>
<organism evidence="10 11">
    <name type="scientific">Kandleria vitulina</name>
    <dbReference type="NCBI Taxonomy" id="1630"/>
    <lineage>
        <taxon>Bacteria</taxon>
        <taxon>Bacillati</taxon>
        <taxon>Bacillota</taxon>
        <taxon>Erysipelotrichia</taxon>
        <taxon>Erysipelotrichales</taxon>
        <taxon>Coprobacillaceae</taxon>
        <taxon>Kandleria</taxon>
    </lineage>
</organism>
<dbReference type="AlphaFoldDB" id="A0A1H2S7V3"/>
<evidence type="ECO:0000313" key="11">
    <source>
        <dbReference type="Proteomes" id="UP000182429"/>
    </source>
</evidence>
<reference evidence="10 11" key="1">
    <citation type="submission" date="2016-10" db="EMBL/GenBank/DDBJ databases">
        <authorList>
            <person name="de Groot N.N."/>
        </authorList>
    </citation>
    <scope>NUCLEOTIDE SEQUENCE [LARGE SCALE GENOMIC DNA]</scope>
    <source>
        <strain evidence="10 11">S3b</strain>
    </source>
</reference>
<keyword evidence="4 7" id="KW-0238">DNA-binding</keyword>
<dbReference type="InterPro" id="IPR011006">
    <property type="entry name" value="CheY-like_superfamily"/>
</dbReference>
<feature type="domain" description="OmpR/PhoB-type" evidence="9">
    <location>
        <begin position="123"/>
        <end position="218"/>
    </location>
</feature>
<dbReference type="GO" id="GO:0006355">
    <property type="term" value="P:regulation of DNA-templated transcription"/>
    <property type="evidence" value="ECO:0007669"/>
    <property type="project" value="InterPro"/>
</dbReference>
<feature type="modified residue" description="4-aspartylphosphate" evidence="6">
    <location>
        <position position="51"/>
    </location>
</feature>
<protein>
    <submittedName>
        <fullName evidence="10">DNA-binding response regulator, OmpR family, contains REC and winged-helix (WHTH) domain</fullName>
    </submittedName>
</protein>
<accession>A0A1H2S7V3</accession>
<dbReference type="InterPro" id="IPR039420">
    <property type="entry name" value="WalR-like"/>
</dbReference>
<dbReference type="GO" id="GO:0000976">
    <property type="term" value="F:transcription cis-regulatory region binding"/>
    <property type="evidence" value="ECO:0007669"/>
    <property type="project" value="TreeGrafter"/>
</dbReference>
<dbReference type="Gene3D" id="3.40.50.2300">
    <property type="match status" value="1"/>
</dbReference>
<dbReference type="CDD" id="cd00383">
    <property type="entry name" value="trans_reg_C"/>
    <property type="match status" value="1"/>
</dbReference>
<keyword evidence="3" id="KW-0805">Transcription regulation</keyword>
<dbReference type="PANTHER" id="PTHR48111">
    <property type="entry name" value="REGULATOR OF RPOS"/>
    <property type="match status" value="1"/>
</dbReference>
<dbReference type="InterPro" id="IPR001789">
    <property type="entry name" value="Sig_transdc_resp-reg_receiver"/>
</dbReference>
<dbReference type="PROSITE" id="PS51755">
    <property type="entry name" value="OMPR_PHOB"/>
    <property type="match status" value="1"/>
</dbReference>
<proteinExistence type="predicted"/>
<evidence type="ECO:0000256" key="1">
    <source>
        <dbReference type="ARBA" id="ARBA00022553"/>
    </source>
</evidence>
<dbReference type="Gene3D" id="1.10.10.10">
    <property type="entry name" value="Winged helix-like DNA-binding domain superfamily/Winged helix DNA-binding domain"/>
    <property type="match status" value="1"/>
</dbReference>
<dbReference type="InterPro" id="IPR036388">
    <property type="entry name" value="WH-like_DNA-bd_sf"/>
</dbReference>
<dbReference type="Pfam" id="PF00486">
    <property type="entry name" value="Trans_reg_C"/>
    <property type="match status" value="1"/>
</dbReference>
<dbReference type="PROSITE" id="PS50110">
    <property type="entry name" value="RESPONSE_REGULATORY"/>
    <property type="match status" value="1"/>
</dbReference>
<dbReference type="GO" id="GO:0032993">
    <property type="term" value="C:protein-DNA complex"/>
    <property type="evidence" value="ECO:0007669"/>
    <property type="project" value="TreeGrafter"/>
</dbReference>
<evidence type="ECO:0000259" key="9">
    <source>
        <dbReference type="PROSITE" id="PS51755"/>
    </source>
</evidence>
<dbReference type="GO" id="GO:0000156">
    <property type="term" value="F:phosphorelay response regulator activity"/>
    <property type="evidence" value="ECO:0007669"/>
    <property type="project" value="TreeGrafter"/>
</dbReference>
<dbReference type="FunFam" id="1.10.10.10:FF:000005">
    <property type="entry name" value="Two-component system response regulator"/>
    <property type="match status" value="1"/>
</dbReference>
<keyword evidence="2" id="KW-0902">Two-component regulatory system</keyword>
<dbReference type="EMBL" id="FNNF01000008">
    <property type="protein sequence ID" value="SDW27782.1"/>
    <property type="molecule type" value="Genomic_DNA"/>
</dbReference>
<evidence type="ECO:0000313" key="10">
    <source>
        <dbReference type="EMBL" id="SDW27782.1"/>
    </source>
</evidence>
<keyword evidence="1 6" id="KW-0597">Phosphoprotein</keyword>
<dbReference type="Pfam" id="PF00072">
    <property type="entry name" value="Response_reg"/>
    <property type="match status" value="1"/>
</dbReference>
<dbReference type="SMART" id="SM00448">
    <property type="entry name" value="REC"/>
    <property type="match status" value="1"/>
</dbReference>
<evidence type="ECO:0000256" key="2">
    <source>
        <dbReference type="ARBA" id="ARBA00023012"/>
    </source>
</evidence>
<evidence type="ECO:0000256" key="6">
    <source>
        <dbReference type="PROSITE-ProRule" id="PRU00169"/>
    </source>
</evidence>
<dbReference type="Proteomes" id="UP000182429">
    <property type="component" value="Unassembled WGS sequence"/>
</dbReference>
<dbReference type="FunFam" id="3.40.50.2300:FF:000002">
    <property type="entry name" value="DNA-binding response regulator PhoP"/>
    <property type="match status" value="1"/>
</dbReference>
<name>A0A1H2S7V3_9FIRM</name>
<dbReference type="eggNOG" id="COG0745">
    <property type="taxonomic scope" value="Bacteria"/>
</dbReference>
<dbReference type="GO" id="GO:0005829">
    <property type="term" value="C:cytosol"/>
    <property type="evidence" value="ECO:0007669"/>
    <property type="project" value="TreeGrafter"/>
</dbReference>
<dbReference type="RefSeq" id="WP_029071085.1">
    <property type="nucleotide sequence ID" value="NZ_FNGT01000021.1"/>
</dbReference>
<evidence type="ECO:0000256" key="7">
    <source>
        <dbReference type="PROSITE-ProRule" id="PRU01091"/>
    </source>
</evidence>
<evidence type="ECO:0000256" key="3">
    <source>
        <dbReference type="ARBA" id="ARBA00023015"/>
    </source>
</evidence>